<feature type="compositionally biased region" description="Polar residues" evidence="1">
    <location>
        <begin position="246"/>
        <end position="277"/>
    </location>
</feature>
<evidence type="ECO:0000313" key="3">
    <source>
        <dbReference type="Proteomes" id="UP001175001"/>
    </source>
</evidence>
<proteinExistence type="predicted"/>
<protein>
    <submittedName>
        <fullName evidence="2">Uncharacterized protein</fullName>
    </submittedName>
</protein>
<evidence type="ECO:0000313" key="2">
    <source>
        <dbReference type="EMBL" id="KAK0647434.1"/>
    </source>
</evidence>
<sequence>MPQPDKDYSKGITFSPDVPSLCDDGRLLIGSMNTKPMKGSDVKSDDSLYYTSLGNSKNITWGDSKESCELAEHVGKDGTAIYLNFESWSPTPEQRCNNHKLSKAIAEKADDYFKQMTSPSYIDYRMPETMEDCIRTVYSTLDLKRHIPSYVQGVSPRDMVTLAMVARAHPGVDVRITEAYKELQRLGRAPQVPADVSNAGAQFITPSTAIGVMRSRTGFGLSQDIADASRKDGQLTSAAGLEAAGPSNTQPEETSKVTQWLRSVEDPTSSKSRSPNTIIGHPNLPKFEDYNPPIPPSERMVTDLDVASQPDGAPKGPRIVDQDSALADQHTAEDALSHPAQLTSQNIADNLTAIQVPVEAITPPVSSVPLASPVATASRKRRREYGFEIKGLRSPVSSISD</sequence>
<dbReference type="AlphaFoldDB" id="A0AA40CSE8"/>
<evidence type="ECO:0000256" key="1">
    <source>
        <dbReference type="SAM" id="MobiDB-lite"/>
    </source>
</evidence>
<comment type="caution">
    <text evidence="2">The sequence shown here is derived from an EMBL/GenBank/DDBJ whole genome shotgun (WGS) entry which is preliminary data.</text>
</comment>
<dbReference type="Proteomes" id="UP001175001">
    <property type="component" value="Unassembled WGS sequence"/>
</dbReference>
<accession>A0AA40CSE8</accession>
<gene>
    <name evidence="2" type="ORF">DIS24_g7734</name>
</gene>
<name>A0AA40CSE8_9PEZI</name>
<reference evidence="2" key="1">
    <citation type="submission" date="2023-06" db="EMBL/GenBank/DDBJ databases">
        <title>Multi-omics analyses reveal the molecular pathogenesis toolkit of Lasiodiplodia hormozganensis, a cross-kingdom pathogen.</title>
        <authorList>
            <person name="Felix C."/>
            <person name="Meneses R."/>
            <person name="Goncalves M.F.M."/>
            <person name="Tilleman L."/>
            <person name="Duarte A.S."/>
            <person name="Jorrin-Novo J.V."/>
            <person name="Van De Peer Y."/>
            <person name="Deforce D."/>
            <person name="Van Nieuwerburgh F."/>
            <person name="Esteves A.C."/>
            <person name="Alves A."/>
        </authorList>
    </citation>
    <scope>NUCLEOTIDE SEQUENCE</scope>
    <source>
        <strain evidence="2">CBS 339.90</strain>
    </source>
</reference>
<feature type="region of interest" description="Disordered" evidence="1">
    <location>
        <begin position="241"/>
        <end position="300"/>
    </location>
</feature>
<organism evidence="2 3">
    <name type="scientific">Lasiodiplodia hormozganensis</name>
    <dbReference type="NCBI Taxonomy" id="869390"/>
    <lineage>
        <taxon>Eukaryota</taxon>
        <taxon>Fungi</taxon>
        <taxon>Dikarya</taxon>
        <taxon>Ascomycota</taxon>
        <taxon>Pezizomycotina</taxon>
        <taxon>Dothideomycetes</taxon>
        <taxon>Dothideomycetes incertae sedis</taxon>
        <taxon>Botryosphaeriales</taxon>
        <taxon>Botryosphaeriaceae</taxon>
        <taxon>Lasiodiplodia</taxon>
    </lineage>
</organism>
<dbReference type="EMBL" id="JAUJDW010000049">
    <property type="protein sequence ID" value="KAK0647434.1"/>
    <property type="molecule type" value="Genomic_DNA"/>
</dbReference>
<keyword evidence="3" id="KW-1185">Reference proteome</keyword>